<evidence type="ECO:0000313" key="2">
    <source>
        <dbReference type="EMBL" id="ETO16913.1"/>
    </source>
</evidence>
<organism evidence="2 3">
    <name type="scientific">Reticulomyxa filosa</name>
    <dbReference type="NCBI Taxonomy" id="46433"/>
    <lineage>
        <taxon>Eukaryota</taxon>
        <taxon>Sar</taxon>
        <taxon>Rhizaria</taxon>
        <taxon>Retaria</taxon>
        <taxon>Foraminifera</taxon>
        <taxon>Monothalamids</taxon>
        <taxon>Reticulomyxidae</taxon>
        <taxon>Reticulomyxa</taxon>
    </lineage>
</organism>
<accession>X6MSI3</accession>
<dbReference type="AlphaFoldDB" id="X6MSI3"/>
<dbReference type="PANTHER" id="PTHR40446">
    <property type="entry name" value="N-ACETYLGLUCOSAMINE-1-PHOSPHODIESTER ALPHA-N-ACETYLGLUCOSAMINIDASE"/>
    <property type="match status" value="1"/>
</dbReference>
<dbReference type="Pfam" id="PF09992">
    <property type="entry name" value="NAGPA"/>
    <property type="match status" value="1"/>
</dbReference>
<dbReference type="PANTHER" id="PTHR40446:SF2">
    <property type="entry name" value="N-ACETYLGLUCOSAMINE-1-PHOSPHODIESTER ALPHA-N-ACETYLGLUCOSAMINIDASE"/>
    <property type="match status" value="1"/>
</dbReference>
<evidence type="ECO:0000313" key="3">
    <source>
        <dbReference type="Proteomes" id="UP000023152"/>
    </source>
</evidence>
<dbReference type="OrthoDB" id="192253at2759"/>
<dbReference type="GO" id="GO:0033299">
    <property type="term" value="P:secretion of lysosomal enzymes"/>
    <property type="evidence" value="ECO:0007669"/>
    <property type="project" value="TreeGrafter"/>
</dbReference>
<name>X6MSI3_RETFI</name>
<dbReference type="Proteomes" id="UP000023152">
    <property type="component" value="Unassembled WGS sequence"/>
</dbReference>
<reference evidence="2 3" key="1">
    <citation type="journal article" date="2013" name="Curr. Biol.">
        <title>The Genome of the Foraminiferan Reticulomyxa filosa.</title>
        <authorList>
            <person name="Glockner G."/>
            <person name="Hulsmann N."/>
            <person name="Schleicher M."/>
            <person name="Noegel A.A."/>
            <person name="Eichinger L."/>
            <person name="Gallinger C."/>
            <person name="Pawlowski J."/>
            <person name="Sierra R."/>
            <person name="Euteneuer U."/>
            <person name="Pillet L."/>
            <person name="Moustafa A."/>
            <person name="Platzer M."/>
            <person name="Groth M."/>
            <person name="Szafranski K."/>
            <person name="Schliwa M."/>
        </authorList>
    </citation>
    <scope>NUCLEOTIDE SEQUENCE [LARGE SCALE GENOMIC DNA]</scope>
</reference>
<dbReference type="InterPro" id="IPR018711">
    <property type="entry name" value="NAGPA"/>
</dbReference>
<keyword evidence="3" id="KW-1185">Reference proteome</keyword>
<feature type="domain" description="Phosphodiester glycosidase" evidence="1">
    <location>
        <begin position="91"/>
        <end position="204"/>
    </location>
</feature>
<dbReference type="EMBL" id="ASPP01017645">
    <property type="protein sequence ID" value="ETO16913.1"/>
    <property type="molecule type" value="Genomic_DNA"/>
</dbReference>
<gene>
    <name evidence="2" type="ORF">RFI_20425</name>
</gene>
<sequence length="490" mass="55896">MKKNKKAKLIKMMLIINKMKAYVAQVNDDSYLSFALPDIKCSELQTTSQTSVQHNCIYATNGGYFNTDKGAPPPLCEPNLISNYAHVVLDPSNQHTNFGIDYIHRKIVVVRQGKSYINQSPGINTNSSFVTEKAPRTGIGLWKNGSIVLLQVDGEEDIKSGLDLFEFTELFTYLKVDSAVNIDGGGSSTSVYNDEVINKPTCSDNSDICQRNFWLSFQIIEKIAQKNSNNSHCTVLQNLLYFCGRKKHFTETMLCIVPKPGEQHLEEKKEGTESKRVSGIKQEKNNAKVFVCFDFILAEPLEQIIEAADTGDVLVKKLRSWNFGNELPNESLLAELNGSHVLSWGLTVWERTGLSIYLFDSFQSKHRKKERFFIYVNKIIRNCFVCFFIEEKQGIIALHLYLFLLIEISNIEQLANTVKQIVKEISYDLSQNGVIIQFRESEERESNQVLSNACSPNMKIGGFDVNKRKEELELLNMEVERMIKLIYYFF</sequence>
<evidence type="ECO:0000259" key="1">
    <source>
        <dbReference type="Pfam" id="PF09992"/>
    </source>
</evidence>
<proteinExistence type="predicted"/>
<feature type="non-terminal residue" evidence="2">
    <location>
        <position position="490"/>
    </location>
</feature>
<comment type="caution">
    <text evidence="2">The sequence shown here is derived from an EMBL/GenBank/DDBJ whole genome shotgun (WGS) entry which is preliminary data.</text>
</comment>
<protein>
    <recommendedName>
        <fullName evidence="1">Phosphodiester glycosidase domain-containing protein</fullName>
    </recommendedName>
</protein>